<keyword evidence="3" id="KW-0472">Membrane</keyword>
<feature type="transmembrane region" description="Helical" evidence="3">
    <location>
        <begin position="1445"/>
        <end position="1469"/>
    </location>
</feature>
<evidence type="ECO:0000256" key="1">
    <source>
        <dbReference type="ARBA" id="ARBA00004430"/>
    </source>
</evidence>
<gene>
    <name evidence="4" type="ORF">CYMTET_12124</name>
</gene>
<keyword evidence="5" id="KW-1185">Reference proteome</keyword>
<proteinExistence type="predicted"/>
<dbReference type="EMBL" id="LGRX02004571">
    <property type="protein sequence ID" value="KAK3280020.1"/>
    <property type="molecule type" value="Genomic_DNA"/>
</dbReference>
<sequence length="2814" mass="305992">MKHIKIFPAEGEDVHMTSETPCISDGPQPAELEMESQVEHNDGTTLPAAVPAMCDKSEDTGTMQILAKSLGVSIVAVNRWRIALHSLSPEERKKLQGRCMTDADAIWQVLAVSMSSSALQGRQGSLSKAVVAGVLCSLSAAGCNASAQIEISALWAFIDTLQQSQFNQSSLQQQQISNILAAALIGGIQTLDTQDGDTYKSAGKIVGDGLKKALTSEVGKVSRAEVLVAASIALHAWQVSSSTDKLVPLVEQARRHGQALLAAALTNDKWSSSSPAGESLAGGMQGRRNHAAKAIVCGRRYTVTARVPLEQGIDQAGSMVSLHGSWWWCGQCMRCQGLGTLMSESLRDGGGGAQLVRPVLVDVVKSVLLRRLAQVLGGDETARTLEGAVGVMAKKVIEIYYSGGRPKPRNAEMLRKVCTGDLDWPKVLGILLPEGKPVSGEILEAVSLIIIEVMMSQLKLEVEHMQEPDVLKTFCKVVAEEVLMKGVSGAQSKLAGTKQSSEVMMDDTARRAQQSGARSAEVSQQVLRQVCTGELDWMQLLGTFLPEEEVSDELLHAAAPFIAAVIVSKLQQELSVVQEPQVQKPFVKVVEDIVMKSATGAQQSGATRAEVMKVLRQACAGELDGKQLLGELLAMVDVNLEIMSAVAPVIAAVIVSKLQEVFLVQEPELLKLLADIVKSKLKVDEAMVAQQSECDLASHLASLMEVVRQACAGEPPQDWRKLLEKLLPSGEESQDISQRLASVVAAMIFSNLQEMLCMSMLEPKVLKQLATIVESWLKGTQVTEVLFEWCTGELDPNDTVKQLLQIGAGDSVETGAGDRGEIHEAVSHLAVVVIATKLQEVCGVSEPEALMPLAKAVVKAEESEKLLSKWCTGELDPKDAIKQLLQIGAGGSVETGAGDREEIRKAVSHLAVVVIATKLQEVCGVSEPEVLMPLAKAVVKAEEGEKLLSKWCTGELDPKDAIKQLLQIGAGDSVETGAGDREEIRKAVSHLAVVVIATKLQEVCGVSEPEALMPLAKAVVKAEEGEKLLSKWCTGELDLKDTVNQLLKTGGSDSSVETGAGDREEIRKAVSHLAVVVIATKLQEVCGVSEPEALMPLAKAAVKEMGEETAGREYGEMFAACFGDLDNKQVLETILRLIQRASPNLLAGAYHLIASEIVCWLQGQFDFGTEDVPQQFGELLAADEDCRRAVASLLCALLSGAEPISAVGGGGVVENEEGGGGDGKGEVNIPKPKPTGAPFCAREVIMILLLTSSQLRGMLRDGRAVRHLLGILIHSEKVAAEIREVYKNKKCSVEEVLKKAADLLEDDALTQFRDFIEGCLVARGVSNRTAAELVSEDALSSEALRSFVTLGINAPIFSVTLQSLEAKLADRLQDLEGTIGKLEREVNPSALVELAKEQLQANWGTQLLRQLYFYFMHRILPLVDLGTDALMAASLWEAGGQQRRVWFWITVTFMMLPYVVLAASVTIYWKSFWNLANPVISRRLKSNTEEYSRERNATKLDHPESRSFGGLLGFFNFQVNQSKRNLTLPESVALFFRATLHWWWELYGGRHPPDIIFDRYDRSFDRIVRGESPSNRFDRYRIDRPLCLIGLAPMIILTATLCVLVMSLRFIILIPILVVLDILLAVIVSPYQTLQGPFWASYEQLKRLVESFLESLPQAVVQLSLACTGNIPLDATLFLSLFSSLLQIFRHLSYLRGQGELNKTNTADVVRQLMLLEHPDHIPFSTVLQIRAEIDFQLVSTKLSSVHLKELSRALIGNSELQRLLFRCGQIDADGMRFLVRGLVRSKAMRELEFHEAHAEDDEDLDSSLSYSDRQELSLRERKEEGEAMKILLDKLPSLQALHTLRLDKLQCNMLDTFLQAAARHGKLRSISLREAMGNQCGETAADELKFMKEFVQRTSALKTLELCGFNLGSNSLKTLATHKGISSLKLARCKVDFAVCHAWSKCLSSVILLDIELADFKELKLLVKSPATCDIFVVIIGSRQDFQLESSTGQPSSTDPWAVRVANNLGKAGQPGQDDAKQPRLVLVGHMSIESAKCENTKAAHLFRQELERASLSVRRSLALLGSVLSALSDHRVLLSSHTDVLYANSRSLTTDAPSLVAIDVLEQYFDSAISWELVALSGWPRQISHLIAMAVCQQLKKNDDKSSRQGKVAKCKSSASASSGVKQGDLDGSIKLKQFFALPHKTCKPTLVLNGNTHDDSLQQLIASKVMMITEPSPISNLYLRSNAFTPAFVKNVAECLSHWSEDHTSLDLVDNDVEAASLFCLVKHAISKHRYKEGSTTFRLTEQCSLKVQKSLSADPFIDIELHGENGRPEDSDYNISYKNFDLDADGASAADSVLRALQSPEENVDIEDWCISWPEWFNIYVSKHLRSKSTVNVTATGKSNLLYCWLWAGHSQEVVLTRKGGDGATPELGDAMAKALAHTLKKKECKITLIKLERKKIGPEGAKALAVALTPNEEGVFNTSLNTLNLKSNQIGPEGAKALAAALTPNEKGVFNTSLNTLKLSGNEIRPEGAKALAAALTPNEKGVFNTSLNTLDVCNDDITGEAAQQLAEVVLKHPCMKQFNKIMMQDIRDDKVQELNLRHKLIGFPGALVLSKLLVFNTSLNTVDVSWNYIGPEGAKALAVVLTPNAEGVFNTSLNTLKLGDNKIGPEGAKALAAALTSNEEGVFNTSLNSLHLEDNNIGPDGAKTLAAALTPNAEGVFNTSLNTLNLHGNEIGPEGAKALAVALTPNAEGVFNTSLNTLDLYRNGIGLEGAKALAIALTPNEKGVFNTSLNTLVLQYNNLGDECKAAMQEAIRKHPNAATFKLLI</sequence>
<dbReference type="Pfam" id="PF13516">
    <property type="entry name" value="LRR_6"/>
    <property type="match status" value="8"/>
</dbReference>
<evidence type="ECO:0000313" key="5">
    <source>
        <dbReference type="Proteomes" id="UP001190700"/>
    </source>
</evidence>
<accession>A0AAE0GL82</accession>
<dbReference type="PANTHER" id="PTHR24111:SF0">
    <property type="entry name" value="LEUCINE-RICH REPEAT-CONTAINING PROTEIN"/>
    <property type="match status" value="1"/>
</dbReference>
<keyword evidence="2" id="KW-0677">Repeat</keyword>
<dbReference type="SMART" id="SM00368">
    <property type="entry name" value="LRR_RI"/>
    <property type="match status" value="12"/>
</dbReference>
<dbReference type="InterPro" id="IPR032675">
    <property type="entry name" value="LRR_dom_sf"/>
</dbReference>
<comment type="subcellular location">
    <subcellularLocation>
        <location evidence="1">Cytoplasm</location>
        <location evidence="1">Cytoskeleton</location>
        <location evidence="1">Cilium axoneme</location>
    </subcellularLocation>
</comment>
<evidence type="ECO:0000313" key="4">
    <source>
        <dbReference type="EMBL" id="KAK3280020.1"/>
    </source>
</evidence>
<reference evidence="4 5" key="1">
    <citation type="journal article" date="2015" name="Genome Biol. Evol.">
        <title>Comparative Genomics of a Bacterivorous Green Alga Reveals Evolutionary Causalities and Consequences of Phago-Mixotrophic Mode of Nutrition.</title>
        <authorList>
            <person name="Burns J.A."/>
            <person name="Paasch A."/>
            <person name="Narechania A."/>
            <person name="Kim E."/>
        </authorList>
    </citation>
    <scope>NUCLEOTIDE SEQUENCE [LARGE SCALE GENOMIC DNA]</scope>
    <source>
        <strain evidence="4 5">PLY_AMNH</strain>
    </source>
</reference>
<keyword evidence="3" id="KW-0812">Transmembrane</keyword>
<keyword evidence="3" id="KW-1133">Transmembrane helix</keyword>
<dbReference type="SUPFAM" id="SSF52047">
    <property type="entry name" value="RNI-like"/>
    <property type="match status" value="3"/>
</dbReference>
<dbReference type="PANTHER" id="PTHR24111">
    <property type="entry name" value="LEUCINE-RICH REPEAT-CONTAINING PROTEIN 34"/>
    <property type="match status" value="1"/>
</dbReference>
<dbReference type="Proteomes" id="UP001190700">
    <property type="component" value="Unassembled WGS sequence"/>
</dbReference>
<name>A0AAE0GL82_9CHLO</name>
<dbReference type="InterPro" id="IPR001611">
    <property type="entry name" value="Leu-rich_rpt"/>
</dbReference>
<evidence type="ECO:0000256" key="2">
    <source>
        <dbReference type="ARBA" id="ARBA00022737"/>
    </source>
</evidence>
<comment type="caution">
    <text evidence="4">The sequence shown here is derived from an EMBL/GenBank/DDBJ whole genome shotgun (WGS) entry which is preliminary data.</text>
</comment>
<dbReference type="Gene3D" id="3.80.10.10">
    <property type="entry name" value="Ribonuclease Inhibitor"/>
    <property type="match status" value="6"/>
</dbReference>
<protein>
    <submittedName>
        <fullName evidence="4">Uncharacterized protein</fullName>
    </submittedName>
</protein>
<evidence type="ECO:0000256" key="3">
    <source>
        <dbReference type="SAM" id="Phobius"/>
    </source>
</evidence>
<dbReference type="InterPro" id="IPR052201">
    <property type="entry name" value="LRR-containing_regulator"/>
</dbReference>
<feature type="transmembrane region" description="Helical" evidence="3">
    <location>
        <begin position="1586"/>
        <end position="1606"/>
    </location>
</feature>
<organism evidence="4 5">
    <name type="scientific">Cymbomonas tetramitiformis</name>
    <dbReference type="NCBI Taxonomy" id="36881"/>
    <lineage>
        <taxon>Eukaryota</taxon>
        <taxon>Viridiplantae</taxon>
        <taxon>Chlorophyta</taxon>
        <taxon>Pyramimonadophyceae</taxon>
        <taxon>Pyramimonadales</taxon>
        <taxon>Pyramimonadaceae</taxon>
        <taxon>Cymbomonas</taxon>
    </lineage>
</organism>
<dbReference type="GO" id="GO:0005930">
    <property type="term" value="C:axoneme"/>
    <property type="evidence" value="ECO:0007669"/>
    <property type="project" value="UniProtKB-SubCell"/>
</dbReference>